<dbReference type="AlphaFoldDB" id="A0A7L4P865"/>
<evidence type="ECO:0000256" key="2">
    <source>
        <dbReference type="ARBA" id="ARBA00022801"/>
    </source>
</evidence>
<evidence type="ECO:0000256" key="1">
    <source>
        <dbReference type="ARBA" id="ARBA00022723"/>
    </source>
</evidence>
<dbReference type="InterPro" id="IPR007508">
    <property type="entry name" value="DtdA"/>
</dbReference>
<comment type="catalytic activity">
    <reaction evidence="4">
        <text>glycyl-tRNA(Ala) + H2O = tRNA(Ala) + glycine + H(+)</text>
        <dbReference type="Rhea" id="RHEA:53744"/>
        <dbReference type="Rhea" id="RHEA-COMP:9657"/>
        <dbReference type="Rhea" id="RHEA-COMP:13640"/>
        <dbReference type="ChEBI" id="CHEBI:15377"/>
        <dbReference type="ChEBI" id="CHEBI:15378"/>
        <dbReference type="ChEBI" id="CHEBI:57305"/>
        <dbReference type="ChEBI" id="CHEBI:78442"/>
        <dbReference type="ChEBI" id="CHEBI:78522"/>
        <dbReference type="EC" id="3.1.1.96"/>
    </reaction>
</comment>
<comment type="function">
    <text evidence="4">D-aminoacyl-tRNA deacylase with broad substrate specificity. By recycling D-aminoacyl-tRNA to D-amino acids and free tRNA molecules, this enzyme counteracts the toxicity associated with the formation of D-aminoacyl-tRNA entities in vivo.</text>
</comment>
<name>A0A7L4P865_9CREN</name>
<dbReference type="EMBL" id="JAAVJF010000002">
    <property type="protein sequence ID" value="NYR15178.1"/>
    <property type="molecule type" value="Genomic_DNA"/>
</dbReference>
<dbReference type="SUPFAM" id="SSF142535">
    <property type="entry name" value="AF0625-like"/>
    <property type="match status" value="1"/>
</dbReference>
<keyword evidence="2 4" id="KW-0378">Hydrolase</keyword>
<comment type="cofactor">
    <cofactor evidence="4">
        <name>Zn(2+)</name>
        <dbReference type="ChEBI" id="CHEBI:29105"/>
    </cofactor>
    <text evidence="4">Binds 2 Zn(2+) ions per subunit.</text>
</comment>
<sequence>MYIIIVSLADPVSRAFLELMGDLPLVETRGDLEIRRLRDTPVVVYRGEPTSFDKEDVLLSVGKHAVFISRHEMANPRPIFTVHTPGSWPDVSVSNPHLASAVLRALCNRLYEPFECAYEATHHTPNTAHISATFVEVGSTDREWGDRKAVGTLLEALEEVLNSPLEEHTPAMVIGDLHYTTVKESALRKEVDIGHVVPKYVEITPAAVETALRKHTVPIKRAILFRKNVKNPARGEILQMLRDRGVEVVLKG</sequence>
<evidence type="ECO:0000313" key="6">
    <source>
        <dbReference type="Proteomes" id="UP000554766"/>
    </source>
</evidence>
<evidence type="ECO:0000256" key="3">
    <source>
        <dbReference type="ARBA" id="ARBA00022833"/>
    </source>
</evidence>
<organism evidence="5 6">
    <name type="scientific">Pyrobaculum arsenaticum</name>
    <dbReference type="NCBI Taxonomy" id="121277"/>
    <lineage>
        <taxon>Archaea</taxon>
        <taxon>Thermoproteota</taxon>
        <taxon>Thermoprotei</taxon>
        <taxon>Thermoproteales</taxon>
        <taxon>Thermoproteaceae</taxon>
        <taxon>Pyrobaculum</taxon>
    </lineage>
</organism>
<comment type="subunit">
    <text evidence="4">Monomer.</text>
</comment>
<dbReference type="HAMAP" id="MF_00562">
    <property type="entry name" value="Deacylase_DtdA"/>
    <property type="match status" value="1"/>
</dbReference>
<dbReference type="InterPro" id="IPR018033">
    <property type="entry name" value="Deacylase_DtdA_archaea"/>
</dbReference>
<reference evidence="5 6" key="1">
    <citation type="journal article" date="2020" name="Nat. Commun.">
        <title>The structures of two archaeal type IV pili illuminate evolutionary relationships.</title>
        <authorList>
            <person name="Wang F."/>
            <person name="Baquero D.P."/>
            <person name="Su Z."/>
            <person name="Beltran L.C."/>
            <person name="Prangishvili D."/>
            <person name="Krupovic M."/>
            <person name="Egelman E.H."/>
        </authorList>
    </citation>
    <scope>NUCLEOTIDE SEQUENCE [LARGE SCALE GENOMIC DNA]</scope>
    <source>
        <strain evidence="5 6">2GA</strain>
    </source>
</reference>
<dbReference type="Pfam" id="PF04414">
    <property type="entry name" value="tRNA_deacylase"/>
    <property type="match status" value="1"/>
</dbReference>
<dbReference type="GeneID" id="5054029"/>
<dbReference type="Proteomes" id="UP000554766">
    <property type="component" value="Unassembled WGS sequence"/>
</dbReference>
<evidence type="ECO:0000256" key="4">
    <source>
        <dbReference type="HAMAP-Rule" id="MF_00562"/>
    </source>
</evidence>
<dbReference type="GO" id="GO:0051499">
    <property type="term" value="F:D-aminoacyl-tRNA deacylase activity"/>
    <property type="evidence" value="ECO:0007669"/>
    <property type="project" value="UniProtKB-UniRule"/>
</dbReference>
<keyword evidence="6" id="KW-1185">Reference proteome</keyword>
<dbReference type="PANTHER" id="PTHR34667">
    <property type="entry name" value="D-AMINOACYL-TRNA DEACYLASE"/>
    <property type="match status" value="1"/>
</dbReference>
<dbReference type="OMA" id="CYEATHH"/>
<dbReference type="GO" id="GO:0019478">
    <property type="term" value="P:D-amino acid catabolic process"/>
    <property type="evidence" value="ECO:0007669"/>
    <property type="project" value="UniProtKB-UniRule"/>
</dbReference>
<keyword evidence="3 4" id="KW-0862">Zinc</keyword>
<keyword evidence="1 4" id="KW-0479">Metal-binding</keyword>
<dbReference type="SMR" id="A0A7L4P865"/>
<comment type="similarity">
    <text evidence="4">Belongs to the DtdA deacylase family.</text>
</comment>
<comment type="caution">
    <text evidence="5">The sequence shown here is derived from an EMBL/GenBank/DDBJ whole genome shotgun (WGS) entry which is preliminary data.</text>
</comment>
<protein>
    <recommendedName>
        <fullName evidence="4">D-aminoacyl-tRNA deacylase</fullName>
        <ecNumber evidence="4">3.1.1.96</ecNumber>
    </recommendedName>
</protein>
<gene>
    <name evidence="4" type="primary">dtdA</name>
    <name evidence="5" type="ORF">HC235_04270</name>
</gene>
<dbReference type="PANTHER" id="PTHR34667:SF1">
    <property type="entry name" value="D-AMINOACYL-TRNA DEACYLASE"/>
    <property type="match status" value="1"/>
</dbReference>
<accession>A0A7L4P865</accession>
<comment type="catalytic activity">
    <reaction evidence="4">
        <text>a D-aminoacyl-tRNA + H2O = a tRNA + a D-alpha-amino acid + H(+)</text>
        <dbReference type="Rhea" id="RHEA:13953"/>
        <dbReference type="Rhea" id="RHEA-COMP:10123"/>
        <dbReference type="Rhea" id="RHEA-COMP:10124"/>
        <dbReference type="ChEBI" id="CHEBI:15377"/>
        <dbReference type="ChEBI" id="CHEBI:15378"/>
        <dbReference type="ChEBI" id="CHEBI:59871"/>
        <dbReference type="ChEBI" id="CHEBI:78442"/>
        <dbReference type="ChEBI" id="CHEBI:79333"/>
        <dbReference type="EC" id="3.1.1.96"/>
    </reaction>
</comment>
<dbReference type="RefSeq" id="WP_011901005.1">
    <property type="nucleotide sequence ID" value="NZ_JAAVJF010000002.1"/>
</dbReference>
<proteinExistence type="inferred from homology"/>
<dbReference type="GO" id="GO:0008270">
    <property type="term" value="F:zinc ion binding"/>
    <property type="evidence" value="ECO:0007669"/>
    <property type="project" value="UniProtKB-UniRule"/>
</dbReference>
<dbReference type="EC" id="3.1.1.96" evidence="4"/>
<dbReference type="Gene3D" id="3.40.630.50">
    <property type="entry name" value="AF0625-like"/>
    <property type="match status" value="1"/>
</dbReference>
<evidence type="ECO:0000313" key="5">
    <source>
        <dbReference type="EMBL" id="NYR15178.1"/>
    </source>
</evidence>
<dbReference type="Gene3D" id="3.40.50.10700">
    <property type="entry name" value="AF0625-like"/>
    <property type="match status" value="1"/>
</dbReference>